<dbReference type="InterPro" id="IPR032514">
    <property type="entry name" value="GtaA_central"/>
</dbReference>
<protein>
    <recommendedName>
        <fullName evidence="7">DUF1793-domain-containing protein</fullName>
    </recommendedName>
</protein>
<dbReference type="GO" id="GO:0005975">
    <property type="term" value="P:carbohydrate metabolic process"/>
    <property type="evidence" value="ECO:0007669"/>
    <property type="project" value="InterPro"/>
</dbReference>
<dbReference type="PANTHER" id="PTHR31987:SF1">
    <property type="entry name" value="GLUTAMINASE A"/>
    <property type="match status" value="1"/>
</dbReference>
<evidence type="ECO:0008006" key="7">
    <source>
        <dbReference type="Google" id="ProtNLM"/>
    </source>
</evidence>
<keyword evidence="2" id="KW-1133">Transmembrane helix</keyword>
<keyword evidence="6" id="KW-1185">Reference proteome</keyword>
<dbReference type="InterPro" id="IPR033433">
    <property type="entry name" value="GtaA_N"/>
</dbReference>
<name>A0A2G8SQ32_9APHY</name>
<dbReference type="Gene3D" id="1.50.10.10">
    <property type="match status" value="1"/>
</dbReference>
<dbReference type="PANTHER" id="PTHR31987">
    <property type="entry name" value="GLUTAMINASE A-RELATED"/>
    <property type="match status" value="1"/>
</dbReference>
<dbReference type="EMBL" id="AYKW01000002">
    <property type="protein sequence ID" value="PIL35879.1"/>
    <property type="molecule type" value="Genomic_DNA"/>
</dbReference>
<gene>
    <name evidence="5" type="ORF">GSI_01539</name>
</gene>
<keyword evidence="2" id="KW-0812">Transmembrane</keyword>
<feature type="region of interest" description="Disordered" evidence="1">
    <location>
        <begin position="691"/>
        <end position="723"/>
    </location>
</feature>
<evidence type="ECO:0000256" key="2">
    <source>
        <dbReference type="SAM" id="Phobius"/>
    </source>
</evidence>
<reference evidence="5 6" key="1">
    <citation type="journal article" date="2015" name="Sci. Rep.">
        <title>Chromosome-level genome map provides insights into diverse defense mechanisms in the medicinal fungus Ganoderma sinense.</title>
        <authorList>
            <person name="Zhu Y."/>
            <person name="Xu J."/>
            <person name="Sun C."/>
            <person name="Zhou S."/>
            <person name="Xu H."/>
            <person name="Nelson D.R."/>
            <person name="Qian J."/>
            <person name="Song J."/>
            <person name="Luo H."/>
            <person name="Xiang L."/>
            <person name="Li Y."/>
            <person name="Xu Z."/>
            <person name="Ji A."/>
            <person name="Wang L."/>
            <person name="Lu S."/>
            <person name="Hayward A."/>
            <person name="Sun W."/>
            <person name="Li X."/>
            <person name="Schwartz D.C."/>
            <person name="Wang Y."/>
            <person name="Chen S."/>
        </authorList>
    </citation>
    <scope>NUCLEOTIDE SEQUENCE [LARGE SCALE GENOMIC DNA]</scope>
    <source>
        <strain evidence="5 6">ZZ0214-1</strain>
    </source>
</reference>
<feature type="transmembrane region" description="Helical" evidence="2">
    <location>
        <begin position="658"/>
        <end position="681"/>
    </location>
</feature>
<proteinExistence type="predicted"/>
<dbReference type="OrthoDB" id="3918848at2759"/>
<dbReference type="SUPFAM" id="SSF48208">
    <property type="entry name" value="Six-hairpin glycosidases"/>
    <property type="match status" value="1"/>
</dbReference>
<dbReference type="Pfam" id="PF16335">
    <property type="entry name" value="GtaA_6_Hairpin"/>
    <property type="match status" value="1"/>
</dbReference>
<accession>A0A2G8SQ32</accession>
<dbReference type="InterPro" id="IPR012341">
    <property type="entry name" value="6hp_glycosidase-like_sf"/>
</dbReference>
<evidence type="ECO:0000259" key="3">
    <source>
        <dbReference type="Pfam" id="PF16335"/>
    </source>
</evidence>
<comment type="caution">
    <text evidence="5">The sequence shown here is derived from an EMBL/GenBank/DDBJ whole genome shotgun (WGS) entry which is preliminary data.</text>
</comment>
<dbReference type="AlphaFoldDB" id="A0A2G8SQ32"/>
<feature type="region of interest" description="Disordered" evidence="1">
    <location>
        <begin position="766"/>
        <end position="807"/>
    </location>
</feature>
<dbReference type="Proteomes" id="UP000230002">
    <property type="component" value="Unassembled WGS sequence"/>
</dbReference>
<evidence type="ECO:0000313" key="5">
    <source>
        <dbReference type="EMBL" id="PIL35879.1"/>
    </source>
</evidence>
<evidence type="ECO:0000259" key="4">
    <source>
        <dbReference type="Pfam" id="PF17168"/>
    </source>
</evidence>
<dbReference type="STRING" id="1077348.A0A2G8SQ32"/>
<feature type="domain" description="Glutaminase A N-terminal" evidence="4">
    <location>
        <begin position="43"/>
        <end position="276"/>
    </location>
</feature>
<keyword evidence="2" id="KW-0472">Membrane</keyword>
<dbReference type="Pfam" id="PF17168">
    <property type="entry name" value="DUF5127"/>
    <property type="match status" value="1"/>
</dbReference>
<sequence>MQGSASVMGWAGKIRVNGTTYKWLGMDGSGTPANVTNVQVTPTRTIFVMQAGPMNVTITFLSPIEPNDLVKQSIPFSYVSVEAQSLDGNSYPVQVYSDISAEWASGDRSSQVRWSNSNTDTGNSIYHEIQLQSPQENTEIANQAQDGTVYYAMSTSQSRITWQIDLDATTRNAFQTNGVLGNSQSTAFASISPTFTVFALAVDLGTIQSTSSPITWSVGYVRDPTISYTTPSGAIQKRRPYYATQYSTINRVIDAFTSDYSAAHDRAVALDQKIMNAANSISSQYSDIVSLAMRQAMSSMEITVGTNSDGSVAPSDLKIFMKDTGTDHRVNPVEHVYAAFPMFLYLNATIGGALLEPLLESQVSLTGQQFAAVDIGNGYPAATGSEAVSTQGVEQSGNMLIMELAYARISGDGAFLSQYYNTSKRWADYLVSNALKSENQTNQDGDTSDLANIALKGIIGVKAMAEIAHALGENADAAEYGNQSSSLLSSWLSLATSSGGSRLLGSYGNQQSWTLMYNLFADKLLGLDFVAQSVLDTQTQYLGSLLATAPEFGLPIDSESGPFGNTAWTMFASAFMSDNNVRNNMISNIHNHVNSNTSAQIFPERYNTTDNSARNGFAGPALGGVFSHLALTVANQTISGGSLVGGSQSSKSGSSTPVGAIVGGVIGGLAVVGVAIFVIILRKRRRQQYEQGEKPELEEQEPHHPTLAGYYPHSPSSEYTPVARSDTTAGFAGVGTAEMGMGMGAGRCCQSSSKAREAALNRTHHYAPSVATSSNVGSQTGSASSRDPLSPRSGTGSGSISSTDVLGLRAEVENLRRVMQEIRAERLEPPPEYVEE</sequence>
<feature type="domain" description="Glutaminase A central" evidence="3">
    <location>
        <begin position="282"/>
        <end position="628"/>
    </location>
</feature>
<dbReference type="InterPro" id="IPR052743">
    <property type="entry name" value="Glutaminase_GtaA"/>
</dbReference>
<evidence type="ECO:0000313" key="6">
    <source>
        <dbReference type="Proteomes" id="UP000230002"/>
    </source>
</evidence>
<feature type="compositionally biased region" description="Basic and acidic residues" evidence="1">
    <location>
        <begin position="691"/>
        <end position="704"/>
    </location>
</feature>
<organism evidence="5 6">
    <name type="scientific">Ganoderma sinense ZZ0214-1</name>
    <dbReference type="NCBI Taxonomy" id="1077348"/>
    <lineage>
        <taxon>Eukaryota</taxon>
        <taxon>Fungi</taxon>
        <taxon>Dikarya</taxon>
        <taxon>Basidiomycota</taxon>
        <taxon>Agaricomycotina</taxon>
        <taxon>Agaricomycetes</taxon>
        <taxon>Polyporales</taxon>
        <taxon>Polyporaceae</taxon>
        <taxon>Ganoderma</taxon>
    </lineage>
</organism>
<dbReference type="GO" id="GO:0003824">
    <property type="term" value="F:catalytic activity"/>
    <property type="evidence" value="ECO:0007669"/>
    <property type="project" value="UniProtKB-ARBA"/>
</dbReference>
<evidence type="ECO:0000256" key="1">
    <source>
        <dbReference type="SAM" id="MobiDB-lite"/>
    </source>
</evidence>
<feature type="compositionally biased region" description="Polar residues" evidence="1">
    <location>
        <begin position="770"/>
        <end position="787"/>
    </location>
</feature>
<dbReference type="InterPro" id="IPR008928">
    <property type="entry name" value="6-hairpin_glycosidase_sf"/>
</dbReference>